<feature type="domain" description="EAL" evidence="1">
    <location>
        <begin position="4"/>
        <end position="254"/>
    </location>
</feature>
<keyword evidence="3" id="KW-1185">Reference proteome</keyword>
<dbReference type="GO" id="GO:0071111">
    <property type="term" value="F:cyclic-guanylate-specific phosphodiesterase activity"/>
    <property type="evidence" value="ECO:0007669"/>
    <property type="project" value="InterPro"/>
</dbReference>
<dbReference type="Gene3D" id="3.20.20.450">
    <property type="entry name" value="EAL domain"/>
    <property type="match status" value="1"/>
</dbReference>
<evidence type="ECO:0000313" key="2">
    <source>
        <dbReference type="EMBL" id="BDX08585.1"/>
    </source>
</evidence>
<dbReference type="KEGG" id="pmaw:MACH26_41060"/>
<sequence>MQFSGTPAINIQGSGSCPANASLQVTFQPILNMETQQVSGAEVLLRVHNDQQLMSTSDYLSSATTSGNIVELDRWVIEESMQVYGQWSEKYHHAIFLSINISETTLTRPDFPGFLQHCLLQYLFYAEFLVLEIDYQSLKNVECQSNIQAIRDLGIQISIDKVDTPEHLTQLYQDKQYSWCKLQSEALNYLRNPVFISEMIKQMENNFVSTIATNIENSDQLELCTQLGLRYFQGYLGSKPLCGEEFESWFLASA</sequence>
<dbReference type="AlphaFoldDB" id="A0AA48KWI0"/>
<gene>
    <name evidence="2" type="ORF">MACH26_41060</name>
</gene>
<protein>
    <recommendedName>
        <fullName evidence="1">EAL domain-containing protein</fullName>
    </recommendedName>
</protein>
<dbReference type="PROSITE" id="PS50883">
    <property type="entry name" value="EAL"/>
    <property type="match status" value="1"/>
</dbReference>
<dbReference type="Pfam" id="PF00563">
    <property type="entry name" value="EAL"/>
    <property type="match status" value="1"/>
</dbReference>
<dbReference type="RefSeq" id="WP_338294649.1">
    <property type="nucleotide sequence ID" value="NZ_AP027272.1"/>
</dbReference>
<dbReference type="SUPFAM" id="SSF141868">
    <property type="entry name" value="EAL domain-like"/>
    <property type="match status" value="1"/>
</dbReference>
<dbReference type="InterPro" id="IPR050706">
    <property type="entry name" value="Cyclic-di-GMP_PDE-like"/>
</dbReference>
<organism evidence="2 3">
    <name type="scientific">Planctobacterium marinum</name>
    <dbReference type="NCBI Taxonomy" id="1631968"/>
    <lineage>
        <taxon>Bacteria</taxon>
        <taxon>Pseudomonadati</taxon>
        <taxon>Pseudomonadota</taxon>
        <taxon>Gammaproteobacteria</taxon>
        <taxon>Alteromonadales</taxon>
        <taxon>Alteromonadaceae</taxon>
        <taxon>Planctobacterium</taxon>
    </lineage>
</organism>
<name>A0AA48KWI0_9ALTE</name>
<reference evidence="2" key="1">
    <citation type="submission" date="2023-01" db="EMBL/GenBank/DDBJ databases">
        <title>Complete genome sequence of Planctobacterium marinum strain Dej080120_11.</title>
        <authorList>
            <person name="Ueki S."/>
            <person name="Maruyama F."/>
        </authorList>
    </citation>
    <scope>NUCLEOTIDE SEQUENCE</scope>
    <source>
        <strain evidence="2">Dej080120_11</strain>
    </source>
</reference>
<accession>A0AA48KWI0</accession>
<dbReference type="PANTHER" id="PTHR33121">
    <property type="entry name" value="CYCLIC DI-GMP PHOSPHODIESTERASE PDEF"/>
    <property type="match status" value="1"/>
</dbReference>
<dbReference type="SMART" id="SM00052">
    <property type="entry name" value="EAL"/>
    <property type="match status" value="1"/>
</dbReference>
<evidence type="ECO:0000313" key="3">
    <source>
        <dbReference type="Proteomes" id="UP001333710"/>
    </source>
</evidence>
<dbReference type="EMBL" id="AP027272">
    <property type="protein sequence ID" value="BDX08585.1"/>
    <property type="molecule type" value="Genomic_DNA"/>
</dbReference>
<proteinExistence type="predicted"/>
<dbReference type="CDD" id="cd01948">
    <property type="entry name" value="EAL"/>
    <property type="match status" value="1"/>
</dbReference>
<dbReference type="InterPro" id="IPR001633">
    <property type="entry name" value="EAL_dom"/>
</dbReference>
<dbReference type="InterPro" id="IPR035919">
    <property type="entry name" value="EAL_sf"/>
</dbReference>
<dbReference type="Proteomes" id="UP001333710">
    <property type="component" value="Chromosome"/>
</dbReference>
<dbReference type="PANTHER" id="PTHR33121:SF70">
    <property type="entry name" value="SIGNALING PROTEIN YKOW"/>
    <property type="match status" value="1"/>
</dbReference>
<evidence type="ECO:0000259" key="1">
    <source>
        <dbReference type="PROSITE" id="PS50883"/>
    </source>
</evidence>